<sequence length="481" mass="53742">MMILSNYAEHKMACEPQESMDIDSSGGSKGTTSNGVKGNGFNLYPVSINDSGEGLPYAPEDWPNKGDKWGWKVGKRTAASGHFLDRYMHLPTRLHKAGQVKSFASRLSLENYIRSKFPETNVDTFFSSFSWKIPSTRLKKDEKEIFNHSGNIPEHQVSFVQIDGVQCKAGNRACNSLDADKNSTSEVIFCDICCNEPGFCRDCCCILCSRTISNDYGGYSYIRCEANIEGLICGHNCHIECALRAYMAGTVGGSIGLDAEYYCRRCDSTTDLISHVSKLLQNCESIESRDDIVKALKVGFCVLRGSKRKSAKQLLRQIELVMSKLKNGTYLEDIWKKEVDTSTVASGLSPIANGALELEDSEMGSSPALSSKFDLGVESLKLEDKIVQILHELRKSQEIEYRLAEETLSSQKNYMLDLYQKLDEEKSDLLRNASSKDHNSLLDVVADQIKQEVTRLKDMEEVSKGFGRVPKHILKEQFGIE</sequence>
<dbReference type="Pfam" id="PF07227">
    <property type="entry name" value="PHD_Oberon"/>
    <property type="match status" value="1"/>
</dbReference>
<keyword evidence="3" id="KW-0863">Zinc-finger</keyword>
<name>A0ABD3SVY5_9LAMI</name>
<feature type="domain" description="Oberon-like PHD finger" evidence="6">
    <location>
        <begin position="170"/>
        <end position="301"/>
    </location>
</feature>
<evidence type="ECO:0000256" key="5">
    <source>
        <dbReference type="ARBA" id="ARBA00023242"/>
    </source>
</evidence>
<proteinExistence type="predicted"/>
<accession>A0ABD3SVY5</accession>
<gene>
    <name evidence="9" type="ORF">ACJIZ3_017584</name>
</gene>
<dbReference type="Pfam" id="PF23299">
    <property type="entry name" value="DUF7081"/>
    <property type="match status" value="1"/>
</dbReference>
<keyword evidence="2" id="KW-0479">Metal-binding</keyword>
<evidence type="ECO:0000259" key="8">
    <source>
        <dbReference type="Pfam" id="PF24590"/>
    </source>
</evidence>
<dbReference type="GO" id="GO:0008270">
    <property type="term" value="F:zinc ion binding"/>
    <property type="evidence" value="ECO:0007669"/>
    <property type="project" value="UniProtKB-KW"/>
</dbReference>
<keyword evidence="4" id="KW-0862">Zinc</keyword>
<dbReference type="PANTHER" id="PTHR33345">
    <property type="entry name" value="ADAPTER PROTEIN, PUTATIVE-RELATED"/>
    <property type="match status" value="1"/>
</dbReference>
<dbReference type="Proteomes" id="UP001634393">
    <property type="component" value="Unassembled WGS sequence"/>
</dbReference>
<dbReference type="InterPro" id="IPR032881">
    <property type="entry name" value="Oberon-like_PHD"/>
</dbReference>
<dbReference type="InterPro" id="IPR055508">
    <property type="entry name" value="DUF7081"/>
</dbReference>
<dbReference type="GO" id="GO:0005634">
    <property type="term" value="C:nucleus"/>
    <property type="evidence" value="ECO:0007669"/>
    <property type="project" value="UniProtKB-SubCell"/>
</dbReference>
<comment type="subcellular location">
    <subcellularLocation>
        <location evidence="1">Nucleus</location>
    </subcellularLocation>
</comment>
<dbReference type="InterPro" id="IPR056034">
    <property type="entry name" value="DUF7615"/>
</dbReference>
<evidence type="ECO:0000259" key="7">
    <source>
        <dbReference type="Pfam" id="PF23299"/>
    </source>
</evidence>
<evidence type="ECO:0000313" key="10">
    <source>
        <dbReference type="Proteomes" id="UP001634393"/>
    </source>
</evidence>
<protein>
    <recommendedName>
        <fullName evidence="11">Oberon PHD finger domain-containing protein</fullName>
    </recommendedName>
</protein>
<keyword evidence="10" id="KW-1185">Reference proteome</keyword>
<feature type="domain" description="DUF7615" evidence="8">
    <location>
        <begin position="377"/>
        <end position="476"/>
    </location>
</feature>
<evidence type="ECO:0000256" key="3">
    <source>
        <dbReference type="ARBA" id="ARBA00022771"/>
    </source>
</evidence>
<dbReference type="EMBL" id="JBJXBP010000005">
    <property type="protein sequence ID" value="KAL3828782.1"/>
    <property type="molecule type" value="Genomic_DNA"/>
</dbReference>
<organism evidence="9 10">
    <name type="scientific">Penstemon smallii</name>
    <dbReference type="NCBI Taxonomy" id="265156"/>
    <lineage>
        <taxon>Eukaryota</taxon>
        <taxon>Viridiplantae</taxon>
        <taxon>Streptophyta</taxon>
        <taxon>Embryophyta</taxon>
        <taxon>Tracheophyta</taxon>
        <taxon>Spermatophyta</taxon>
        <taxon>Magnoliopsida</taxon>
        <taxon>eudicotyledons</taxon>
        <taxon>Gunneridae</taxon>
        <taxon>Pentapetalae</taxon>
        <taxon>asterids</taxon>
        <taxon>lamiids</taxon>
        <taxon>Lamiales</taxon>
        <taxon>Plantaginaceae</taxon>
        <taxon>Cheloneae</taxon>
        <taxon>Penstemon</taxon>
    </lineage>
</organism>
<evidence type="ECO:0000259" key="6">
    <source>
        <dbReference type="Pfam" id="PF07227"/>
    </source>
</evidence>
<comment type="caution">
    <text evidence="9">The sequence shown here is derived from an EMBL/GenBank/DDBJ whole genome shotgun (WGS) entry which is preliminary data.</text>
</comment>
<dbReference type="AlphaFoldDB" id="A0ABD3SVY5"/>
<dbReference type="Pfam" id="PF24590">
    <property type="entry name" value="DUF7615"/>
    <property type="match status" value="1"/>
</dbReference>
<evidence type="ECO:0000256" key="2">
    <source>
        <dbReference type="ARBA" id="ARBA00022723"/>
    </source>
</evidence>
<evidence type="ECO:0000313" key="9">
    <source>
        <dbReference type="EMBL" id="KAL3828782.1"/>
    </source>
</evidence>
<feature type="domain" description="DUF7081" evidence="7">
    <location>
        <begin position="45"/>
        <end position="135"/>
    </location>
</feature>
<evidence type="ECO:0008006" key="11">
    <source>
        <dbReference type="Google" id="ProtNLM"/>
    </source>
</evidence>
<keyword evidence="5" id="KW-0539">Nucleus</keyword>
<dbReference type="PANTHER" id="PTHR33345:SF6">
    <property type="entry name" value="OS03G0747200 PROTEIN"/>
    <property type="match status" value="1"/>
</dbReference>
<evidence type="ECO:0000256" key="1">
    <source>
        <dbReference type="ARBA" id="ARBA00004123"/>
    </source>
</evidence>
<evidence type="ECO:0000256" key="4">
    <source>
        <dbReference type="ARBA" id="ARBA00022833"/>
    </source>
</evidence>
<reference evidence="9 10" key="1">
    <citation type="submission" date="2024-12" db="EMBL/GenBank/DDBJ databases">
        <title>The unique morphological basis and parallel evolutionary history of personate flowers in Penstemon.</title>
        <authorList>
            <person name="Depatie T.H."/>
            <person name="Wessinger C.A."/>
        </authorList>
    </citation>
    <scope>NUCLEOTIDE SEQUENCE [LARGE SCALE GENOMIC DNA]</scope>
    <source>
        <strain evidence="9">WTNN_2</strain>
        <tissue evidence="9">Leaf</tissue>
    </source>
</reference>